<sequence>MSTLSLAVMVHQQYEEAVKDSENPSTLVFEDRTGLKWVESCGELYFWYPQGCTSNSNLYSYELEYRAPVDEDDNYIMYYVNNGCGEMFNVVFSKALKSDEEM</sequence>
<organism evidence="1 2">
    <name type="scientific">Escherichia phage ESCO13</name>
    <dbReference type="NCBI Taxonomy" id="1881104"/>
    <lineage>
        <taxon>Viruses</taxon>
        <taxon>Duplodnaviria</taxon>
        <taxon>Heunggongvirae</taxon>
        <taxon>Uroviricota</taxon>
        <taxon>Caudoviricetes</taxon>
        <taxon>Stephanstirmvirinae</taxon>
        <taxon>Phapecoctavirus</taxon>
        <taxon>Phapecoctavirus ESCO13</taxon>
    </lineage>
</organism>
<keyword evidence="2" id="KW-1185">Reference proteome</keyword>
<dbReference type="EMBL" id="KX552041">
    <property type="protein sequence ID" value="AOQ27357.1"/>
    <property type="molecule type" value="Genomic_DNA"/>
</dbReference>
<protein>
    <submittedName>
        <fullName evidence="1">Uncharacterized protein</fullName>
    </submittedName>
</protein>
<evidence type="ECO:0000313" key="2">
    <source>
        <dbReference type="Proteomes" id="UP000225358"/>
    </source>
</evidence>
<proteinExistence type="predicted"/>
<reference evidence="1" key="1">
    <citation type="submission" date="2017-02" db="EMBL/GenBank/DDBJ databases">
        <title>Complete genome sequence of two Escherichia coli phages, vB_EcoM_ ESCO5 and vB_EcoM_ESCO13, which are related to phAPEC8.</title>
        <authorList>
            <person name="Trotereau A."/>
            <person name="Gonnet M."/>
            <person name="Viardot A."/>
            <person name="Lalmanach A.-C."/>
            <person name="Guabiraba R."/>
            <person name="Chanteloup N."/>
            <person name="Schouler C."/>
        </authorList>
    </citation>
    <scope>NUCLEOTIDE SEQUENCE [LARGE SCALE GENOMIC DNA]</scope>
</reference>
<dbReference type="Proteomes" id="UP000225358">
    <property type="component" value="Segment"/>
</dbReference>
<evidence type="ECO:0000313" key="1">
    <source>
        <dbReference type="EMBL" id="AOQ27357.1"/>
    </source>
</evidence>
<gene>
    <name evidence="1" type="ORF">ESCO13_00240</name>
</gene>
<accession>A0A1D7XGD4</accession>
<name>A0A1D7XGD4_9CAUD</name>